<sequence>MLRSIFSLIQNIIDSDREYNNKKSTTVYCLNSENHYNVDLEINGKPRESLTMIRKHQEASDASNSLNVTTDQGDAVTCKYYTDNTIKAKPRRKISKDEKKHKEHTVEETAGDRASFYNEEEEKDEKFAEIQGDVGMNVRELLATLPQKKATLPPEKDKEQLNALLEQIQKMKKGMERLHQIAKQFSCSDKFKQDVNYLIKTLSVDKSESKQKNLQSPKS</sequence>
<feature type="compositionally biased region" description="Basic and acidic residues" evidence="1">
    <location>
        <begin position="95"/>
        <end position="110"/>
    </location>
</feature>
<accession>A0A9P0D8Y8</accession>
<dbReference type="AlphaFoldDB" id="A0A9P0D8Y8"/>
<proteinExistence type="predicted"/>
<evidence type="ECO:0000313" key="2">
    <source>
        <dbReference type="EMBL" id="CAH1112032.1"/>
    </source>
</evidence>
<evidence type="ECO:0000313" key="3">
    <source>
        <dbReference type="Proteomes" id="UP001153636"/>
    </source>
</evidence>
<keyword evidence="3" id="KW-1185">Reference proteome</keyword>
<dbReference type="Proteomes" id="UP001153636">
    <property type="component" value="Chromosome 6"/>
</dbReference>
<feature type="region of interest" description="Disordered" evidence="1">
    <location>
        <begin position="91"/>
        <end position="110"/>
    </location>
</feature>
<evidence type="ECO:0000256" key="1">
    <source>
        <dbReference type="SAM" id="MobiDB-lite"/>
    </source>
</evidence>
<organism evidence="2 3">
    <name type="scientific">Psylliodes chrysocephalus</name>
    <dbReference type="NCBI Taxonomy" id="3402493"/>
    <lineage>
        <taxon>Eukaryota</taxon>
        <taxon>Metazoa</taxon>
        <taxon>Ecdysozoa</taxon>
        <taxon>Arthropoda</taxon>
        <taxon>Hexapoda</taxon>
        <taxon>Insecta</taxon>
        <taxon>Pterygota</taxon>
        <taxon>Neoptera</taxon>
        <taxon>Endopterygota</taxon>
        <taxon>Coleoptera</taxon>
        <taxon>Polyphaga</taxon>
        <taxon>Cucujiformia</taxon>
        <taxon>Chrysomeloidea</taxon>
        <taxon>Chrysomelidae</taxon>
        <taxon>Galerucinae</taxon>
        <taxon>Alticini</taxon>
        <taxon>Psylliodes</taxon>
    </lineage>
</organism>
<name>A0A9P0D8Y8_9CUCU</name>
<dbReference type="OrthoDB" id="6746837at2759"/>
<reference evidence="2" key="1">
    <citation type="submission" date="2022-01" db="EMBL/GenBank/DDBJ databases">
        <authorList>
            <person name="King R."/>
        </authorList>
    </citation>
    <scope>NUCLEOTIDE SEQUENCE</scope>
</reference>
<protein>
    <submittedName>
        <fullName evidence="2">Uncharacterized protein</fullName>
    </submittedName>
</protein>
<dbReference type="EMBL" id="OV651818">
    <property type="protein sequence ID" value="CAH1112032.1"/>
    <property type="molecule type" value="Genomic_DNA"/>
</dbReference>
<gene>
    <name evidence="2" type="ORF">PSYICH_LOCUS12421</name>
</gene>